<keyword evidence="4" id="KW-1185">Reference proteome</keyword>
<accession>A0A4Z0L6Q1</accession>
<dbReference type="AlphaFoldDB" id="A0A4Z0L6Q1"/>
<dbReference type="SUPFAM" id="SSF48452">
    <property type="entry name" value="TPR-like"/>
    <property type="match status" value="2"/>
</dbReference>
<keyword evidence="2" id="KW-0732">Signal</keyword>
<dbReference type="InterPro" id="IPR011990">
    <property type="entry name" value="TPR-like_helical_dom_sf"/>
</dbReference>
<evidence type="ECO:0000256" key="2">
    <source>
        <dbReference type="SAM" id="SignalP"/>
    </source>
</evidence>
<dbReference type="SMART" id="SM00028">
    <property type="entry name" value="TPR"/>
    <property type="match status" value="6"/>
</dbReference>
<proteinExistence type="predicted"/>
<dbReference type="PROSITE" id="PS50005">
    <property type="entry name" value="TPR"/>
    <property type="match status" value="1"/>
</dbReference>
<dbReference type="EMBL" id="SRLH01000006">
    <property type="protein sequence ID" value="TGD57425.1"/>
    <property type="molecule type" value="Genomic_DNA"/>
</dbReference>
<name>A0A4Z0L6Q1_9FLAO</name>
<protein>
    <submittedName>
        <fullName evidence="3">Tetratricopeptide repeat protein</fullName>
    </submittedName>
</protein>
<dbReference type="Gene3D" id="1.25.40.10">
    <property type="entry name" value="Tetratricopeptide repeat domain"/>
    <property type="match status" value="3"/>
</dbReference>
<dbReference type="SUPFAM" id="SSF81901">
    <property type="entry name" value="HCP-like"/>
    <property type="match status" value="1"/>
</dbReference>
<dbReference type="OrthoDB" id="638548at2"/>
<feature type="chain" id="PRO_5021308304" evidence="2">
    <location>
        <begin position="21"/>
        <end position="566"/>
    </location>
</feature>
<dbReference type="Pfam" id="PF14559">
    <property type="entry name" value="TPR_19"/>
    <property type="match status" value="1"/>
</dbReference>
<feature type="signal peptide" evidence="2">
    <location>
        <begin position="1"/>
        <end position="20"/>
    </location>
</feature>
<sequence length="566" mass="63144">MNKVKVFSIALVALGFAAHAQEVESAKKAIDAEQYEKAKSILKSAVSAKPDNGKAAFLLGNVYLQQNQADSAKIFFQKGLTAKENPGFNYIGLGQIDLDNGNEAGAQFNFDQALKDAKKKDVEQYVYIGKALINSEKPDYKKAIATLLKAKTIQPNDPQLLITLGDAYYADRNQNESYKAYSNAFDADPTLLRAKMQLGVLLKGAKAFPEAKTAFDNVVASNANYGPVYRELAETYYLWGNNDKAKYKEYTEKALGFYEKYMSLTDYSLASRMRHADFLILAKDYVALEKEANEMKKLDNVNPRILRYLGYSSYENGNADAAIKALQDYTGKPTNKIIGRDYLYLGLAQIKKAIPTMAPDSKEKIKVDEPLFNTAVANIRKAVDMDKPMANDLNDIGKGLFDQKLYKYAAAIYEVATSNPNSKNYLYDNFYLGYAIYFENAYKEAGEKVDVVSLKKADKAFENVTIASPTTQEAYIYRARVNSLMESDAAAQAQMAKSYEDYIRVVTEKGDAELSKPANKTKFIEAYQNLALHNKKDKAKASEYINKALTLDPTNADSQNILKALK</sequence>
<dbReference type="InterPro" id="IPR019734">
    <property type="entry name" value="TPR_rpt"/>
</dbReference>
<reference evidence="3 4" key="1">
    <citation type="submission" date="2019-04" db="EMBL/GenBank/DDBJ databases">
        <title>Flavobacterium sp. strain DS2-A Genome sequencing and assembly.</title>
        <authorList>
            <person name="Kim I."/>
        </authorList>
    </citation>
    <scope>NUCLEOTIDE SEQUENCE [LARGE SCALE GENOMIC DNA]</scope>
    <source>
        <strain evidence="3 4">DS2-A</strain>
    </source>
</reference>
<dbReference type="Pfam" id="PF13181">
    <property type="entry name" value="TPR_8"/>
    <property type="match status" value="2"/>
</dbReference>
<evidence type="ECO:0000313" key="4">
    <source>
        <dbReference type="Proteomes" id="UP000297407"/>
    </source>
</evidence>
<gene>
    <name evidence="3" type="ORF">E4635_12465</name>
</gene>
<dbReference type="Proteomes" id="UP000297407">
    <property type="component" value="Unassembled WGS sequence"/>
</dbReference>
<organism evidence="3 4">
    <name type="scientific">Flavobacterium humi</name>
    <dbReference type="NCBI Taxonomy" id="2562683"/>
    <lineage>
        <taxon>Bacteria</taxon>
        <taxon>Pseudomonadati</taxon>
        <taxon>Bacteroidota</taxon>
        <taxon>Flavobacteriia</taxon>
        <taxon>Flavobacteriales</taxon>
        <taxon>Flavobacteriaceae</taxon>
        <taxon>Flavobacterium</taxon>
    </lineage>
</organism>
<feature type="repeat" description="TPR" evidence="1">
    <location>
        <begin position="158"/>
        <end position="191"/>
    </location>
</feature>
<dbReference type="RefSeq" id="WP_135527030.1">
    <property type="nucleotide sequence ID" value="NZ_SRLH01000006.1"/>
</dbReference>
<dbReference type="PANTHER" id="PTHR12558:SF47">
    <property type="entry name" value="LIPOPOLYSACCHARIDE ASSEMBLY PROTEIN B"/>
    <property type="match status" value="1"/>
</dbReference>
<evidence type="ECO:0000256" key="1">
    <source>
        <dbReference type="PROSITE-ProRule" id="PRU00339"/>
    </source>
</evidence>
<evidence type="ECO:0000313" key="3">
    <source>
        <dbReference type="EMBL" id="TGD57425.1"/>
    </source>
</evidence>
<comment type="caution">
    <text evidence="3">The sequence shown here is derived from an EMBL/GenBank/DDBJ whole genome shotgun (WGS) entry which is preliminary data.</text>
</comment>
<keyword evidence="1" id="KW-0802">TPR repeat</keyword>
<dbReference type="PANTHER" id="PTHR12558">
    <property type="entry name" value="CELL DIVISION CYCLE 16,23,27"/>
    <property type="match status" value="1"/>
</dbReference>